<dbReference type="EMBL" id="QGMZ01000029">
    <property type="protein sequence ID" value="PWR71856.1"/>
    <property type="molecule type" value="Genomic_DNA"/>
</dbReference>
<dbReference type="PANTHER" id="PTHR38834:SF3">
    <property type="entry name" value="SOLUTE-BINDING PROTEIN FAMILY 3_N-TERMINAL DOMAIN-CONTAINING PROTEIN"/>
    <property type="match status" value="1"/>
</dbReference>
<feature type="domain" description="Solute-binding protein family 3/N-terminal" evidence="2">
    <location>
        <begin position="46"/>
        <end position="277"/>
    </location>
</feature>
<dbReference type="PANTHER" id="PTHR38834">
    <property type="entry name" value="PERIPLASMIC SUBSTRATE BINDING PROTEIN FAMILY 3"/>
    <property type="match status" value="1"/>
</dbReference>
<keyword evidence="1" id="KW-0472">Membrane</keyword>
<accession>A0A2V2N2B6</accession>
<proteinExistence type="predicted"/>
<dbReference type="Proteomes" id="UP000245934">
    <property type="component" value="Unassembled WGS sequence"/>
</dbReference>
<dbReference type="GeneID" id="97610669"/>
<keyword evidence="1" id="KW-0812">Transmembrane</keyword>
<name>A0A2V2N2B6_9EURY</name>
<sequence>MQYLNIPNPHLYRMGIILIVSIIFISGISLAENTYEPVNERQSLEKLTFYTEHLPPYNYEENGSVKGLSIDLLEAITLRMGHQIPRKNVQIVPWETGYQSALTENNSVIFSTGRIPSRESLFRWAGPISVERDVLFANADAALTITTLGDVKGLRVGVTPGHAGTQVLLDAGVSEDQIVTDANVSELIRKLQADEIDLWCYPELTGRHYAEKETGNYYAFKVVFPLEDMGIYYAFSRDVPESTVQVFQNVLDTLKEEKDETGITTYERILERYIPAVGLSHLQYLTEEWAPYNYLEDGIPAGISVDILEKVFKSIGVNKTREDIRIVPLSEGFRQAQEENGTVLFSIAKSPEREPLYQWAGPFTTGKFVLFAPEQKNISITNPQDLAGYRIGTVQGTIENTLLTNIGAEKEQIETGLVPGDLIRMLEEEQIDLWATGDETGKYEMKKEGLDPQKYEAVYTLSEDDFYFIFSKDVPDSLVQAFNQTLMSIRTQ</sequence>
<evidence type="ECO:0000259" key="2">
    <source>
        <dbReference type="SMART" id="SM00062"/>
    </source>
</evidence>
<dbReference type="Gene3D" id="3.40.190.10">
    <property type="entry name" value="Periplasmic binding protein-like II"/>
    <property type="match status" value="4"/>
</dbReference>
<evidence type="ECO:0000256" key="1">
    <source>
        <dbReference type="SAM" id="Phobius"/>
    </source>
</evidence>
<protein>
    <submittedName>
        <fullName evidence="3">ABC transporter substrate-binding protein</fullName>
    </submittedName>
</protein>
<evidence type="ECO:0000313" key="4">
    <source>
        <dbReference type="Proteomes" id="UP000245934"/>
    </source>
</evidence>
<dbReference type="InterPro" id="IPR001638">
    <property type="entry name" value="Solute-binding_3/MltF_N"/>
</dbReference>
<dbReference type="OrthoDB" id="134664at2157"/>
<organism evidence="3 4">
    <name type="scientific">Methanospirillum stamsii</name>
    <dbReference type="NCBI Taxonomy" id="1277351"/>
    <lineage>
        <taxon>Archaea</taxon>
        <taxon>Methanobacteriati</taxon>
        <taxon>Methanobacteriota</taxon>
        <taxon>Stenosarchaea group</taxon>
        <taxon>Methanomicrobia</taxon>
        <taxon>Methanomicrobiales</taxon>
        <taxon>Methanospirillaceae</taxon>
        <taxon>Methanospirillum</taxon>
    </lineage>
</organism>
<reference evidence="3 4" key="1">
    <citation type="submission" date="2018-05" db="EMBL/GenBank/DDBJ databases">
        <title>Draft genome of Methanospirillum stamsii Pt1.</title>
        <authorList>
            <person name="Dueholm M.S."/>
            <person name="Nielsen P.H."/>
            <person name="Bakmann L.F."/>
            <person name="Otzen D.E."/>
        </authorList>
    </citation>
    <scope>NUCLEOTIDE SEQUENCE [LARGE SCALE GENOMIC DNA]</scope>
    <source>
        <strain evidence="3 4">Pt1</strain>
    </source>
</reference>
<keyword evidence="4" id="KW-1185">Reference proteome</keyword>
<dbReference type="SUPFAM" id="SSF53850">
    <property type="entry name" value="Periplasmic binding protein-like II"/>
    <property type="match status" value="2"/>
</dbReference>
<gene>
    <name evidence="3" type="ORF">DLD82_13340</name>
</gene>
<dbReference type="AlphaFoldDB" id="A0A2V2N2B6"/>
<feature type="transmembrane region" description="Helical" evidence="1">
    <location>
        <begin position="12"/>
        <end position="31"/>
    </location>
</feature>
<keyword evidence="1" id="KW-1133">Transmembrane helix</keyword>
<dbReference type="RefSeq" id="WP_109941626.1">
    <property type="nucleotide sequence ID" value="NZ_CP176366.1"/>
</dbReference>
<comment type="caution">
    <text evidence="3">The sequence shown here is derived from an EMBL/GenBank/DDBJ whole genome shotgun (WGS) entry which is preliminary data.</text>
</comment>
<dbReference type="SMART" id="SM00062">
    <property type="entry name" value="PBPb"/>
    <property type="match status" value="1"/>
</dbReference>
<evidence type="ECO:0000313" key="3">
    <source>
        <dbReference type="EMBL" id="PWR71856.1"/>
    </source>
</evidence>
<dbReference type="Pfam" id="PF00497">
    <property type="entry name" value="SBP_bac_3"/>
    <property type="match status" value="2"/>
</dbReference>